<sequence length="214" mass="23502">MPKKPPAVIRFVLEADASGALIQSEHTMPLDRVWLNGVQRFSNLAVFYTREYSPSETDRLDVYHFAGHSSGSGWIVLEGFTPSELAETRDQMRLHSITGRLGRVDPGVGGSSGFMAYFPWTPRTPVADLVVAIIGLVFLVCGSGLALVTAGLATAGYGFELGVDDLWPSLLIIVLGVGLGGFGLWRYRRRRSWWADARGLAIRDYGTIPAYLRR</sequence>
<protein>
    <submittedName>
        <fullName evidence="2">Uncharacterized protein</fullName>
    </submittedName>
</protein>
<feature type="transmembrane region" description="Helical" evidence="1">
    <location>
        <begin position="129"/>
        <end position="154"/>
    </location>
</feature>
<comment type="caution">
    <text evidence="2">The sequence shown here is derived from an EMBL/GenBank/DDBJ whole genome shotgun (WGS) entry which is preliminary data.</text>
</comment>
<dbReference type="Proteomes" id="UP000274909">
    <property type="component" value="Unassembled WGS sequence"/>
</dbReference>
<organism evidence="2 3">
    <name type="scientific">Labedella endophytica</name>
    <dbReference type="NCBI Taxonomy" id="1523160"/>
    <lineage>
        <taxon>Bacteria</taxon>
        <taxon>Bacillati</taxon>
        <taxon>Actinomycetota</taxon>
        <taxon>Actinomycetes</taxon>
        <taxon>Micrococcales</taxon>
        <taxon>Microbacteriaceae</taxon>
        <taxon>Labedella</taxon>
    </lineage>
</organism>
<keyword evidence="3" id="KW-1185">Reference proteome</keyword>
<gene>
    <name evidence="2" type="ORF">ELQ94_14790</name>
</gene>
<name>A0A3S0X4V4_9MICO</name>
<keyword evidence="1" id="KW-1133">Transmembrane helix</keyword>
<dbReference type="OrthoDB" id="5118992at2"/>
<dbReference type="AlphaFoldDB" id="A0A3S0X4V4"/>
<reference evidence="2 3" key="1">
    <citation type="submission" date="2018-12" db="EMBL/GenBank/DDBJ databases">
        <authorList>
            <person name="Li F."/>
        </authorList>
    </citation>
    <scope>NUCLEOTIDE SEQUENCE [LARGE SCALE GENOMIC DNA]</scope>
    <source>
        <strain evidence="2 3">EGI 6500705</strain>
    </source>
</reference>
<dbReference type="RefSeq" id="WP_127051123.1">
    <property type="nucleotide sequence ID" value="NZ_RZGZ01000004.1"/>
</dbReference>
<feature type="transmembrane region" description="Helical" evidence="1">
    <location>
        <begin position="166"/>
        <end position="185"/>
    </location>
</feature>
<keyword evidence="1" id="KW-0812">Transmembrane</keyword>
<proteinExistence type="predicted"/>
<keyword evidence="1" id="KW-0472">Membrane</keyword>
<evidence type="ECO:0000256" key="1">
    <source>
        <dbReference type="SAM" id="Phobius"/>
    </source>
</evidence>
<dbReference type="EMBL" id="RZGZ01000004">
    <property type="protein sequence ID" value="RUQ98269.1"/>
    <property type="molecule type" value="Genomic_DNA"/>
</dbReference>
<accession>A0A3S0X4V4</accession>
<evidence type="ECO:0000313" key="2">
    <source>
        <dbReference type="EMBL" id="RUQ98269.1"/>
    </source>
</evidence>
<evidence type="ECO:0000313" key="3">
    <source>
        <dbReference type="Proteomes" id="UP000274909"/>
    </source>
</evidence>